<dbReference type="PANTHER" id="PTHR38118:SF3">
    <property type="entry name" value="ANCHORED CELL WALL PROTEIN 11"/>
    <property type="match status" value="1"/>
</dbReference>
<organism evidence="4 5">
    <name type="scientific">Heterodermia speciosa</name>
    <dbReference type="NCBI Taxonomy" id="116794"/>
    <lineage>
        <taxon>Eukaryota</taxon>
        <taxon>Fungi</taxon>
        <taxon>Dikarya</taxon>
        <taxon>Ascomycota</taxon>
        <taxon>Pezizomycotina</taxon>
        <taxon>Lecanoromycetes</taxon>
        <taxon>OSLEUM clade</taxon>
        <taxon>Lecanoromycetidae</taxon>
        <taxon>Caliciales</taxon>
        <taxon>Physciaceae</taxon>
        <taxon>Heterodermia</taxon>
    </lineage>
</organism>
<evidence type="ECO:0000256" key="2">
    <source>
        <dbReference type="SAM" id="SignalP"/>
    </source>
</evidence>
<dbReference type="Pfam" id="PF24808">
    <property type="entry name" value="DUF7707"/>
    <property type="match status" value="1"/>
</dbReference>
<keyword evidence="5" id="KW-1185">Reference proteome</keyword>
<accession>A0A8H3PFI2</accession>
<reference evidence="4" key="1">
    <citation type="submission" date="2021-03" db="EMBL/GenBank/DDBJ databases">
        <authorList>
            <person name="Tagirdzhanova G."/>
        </authorList>
    </citation>
    <scope>NUCLEOTIDE SEQUENCE</scope>
</reference>
<feature type="region of interest" description="Disordered" evidence="1">
    <location>
        <begin position="233"/>
        <end position="253"/>
    </location>
</feature>
<sequence length="372" mass="38636">MFLCLYALLSFVPWAIESASFDPDTVDLATRNAWCTTQTNNCALLCGGSTQTETNDCDSTDLTYACTCRDGSTPNLSLYRGTIPTFECEEANANCTTANADKASAQPDCQCGTIDPSDVKTSTTTASATGGLILPSNGLVFTTAVSAKEDQLFFSTKTSSQASALETSTMTLSNGQVFTVFGNSVGGSNSASRTSPGPTPAGASSTPHASSASSVLTGSASISPSAFSAAGVEGASTSSSSLPSSIPSSSGLSSSIVGFLGFRYREQLKRSSKAETAELAAGIIPDRDEDSSSQLGIQSAPGMESIYRPGELDAWGDGHLNGGVPRRQEMTGIGTTGEMWTPHNTHELSNSREVRELEARRKSRREPSGEVA</sequence>
<evidence type="ECO:0000313" key="5">
    <source>
        <dbReference type="Proteomes" id="UP000664521"/>
    </source>
</evidence>
<evidence type="ECO:0000256" key="1">
    <source>
        <dbReference type="SAM" id="MobiDB-lite"/>
    </source>
</evidence>
<name>A0A8H3PFI2_9LECA</name>
<feature type="compositionally biased region" description="Low complexity" evidence="1">
    <location>
        <begin position="200"/>
        <end position="215"/>
    </location>
</feature>
<evidence type="ECO:0000259" key="3">
    <source>
        <dbReference type="Pfam" id="PF24808"/>
    </source>
</evidence>
<feature type="compositionally biased region" description="Polar residues" evidence="1">
    <location>
        <begin position="187"/>
        <end position="196"/>
    </location>
</feature>
<dbReference type="EMBL" id="CAJPDS010000127">
    <property type="protein sequence ID" value="CAF9939244.1"/>
    <property type="molecule type" value="Genomic_DNA"/>
</dbReference>
<dbReference type="Proteomes" id="UP000664521">
    <property type="component" value="Unassembled WGS sequence"/>
</dbReference>
<dbReference type="PANTHER" id="PTHR38118">
    <property type="entry name" value="ANCHORED CELL WALL PROTEIN 11-RELATED"/>
    <property type="match status" value="1"/>
</dbReference>
<gene>
    <name evidence="4" type="ORF">HETSPECPRED_001521</name>
</gene>
<comment type="caution">
    <text evidence="4">The sequence shown here is derived from an EMBL/GenBank/DDBJ whole genome shotgun (WGS) entry which is preliminary data.</text>
</comment>
<feature type="chain" id="PRO_5034365317" description="DUF7707 domain-containing protein" evidence="2">
    <location>
        <begin position="19"/>
        <end position="372"/>
    </location>
</feature>
<dbReference type="OrthoDB" id="2121879at2759"/>
<evidence type="ECO:0000313" key="4">
    <source>
        <dbReference type="EMBL" id="CAF9939244.1"/>
    </source>
</evidence>
<protein>
    <recommendedName>
        <fullName evidence="3">DUF7707 domain-containing protein</fullName>
    </recommendedName>
</protein>
<dbReference type="InterPro" id="IPR056124">
    <property type="entry name" value="DUF7707"/>
</dbReference>
<proteinExistence type="predicted"/>
<feature type="compositionally biased region" description="Basic and acidic residues" evidence="1">
    <location>
        <begin position="344"/>
        <end position="372"/>
    </location>
</feature>
<keyword evidence="2" id="KW-0732">Signal</keyword>
<dbReference type="AlphaFoldDB" id="A0A8H3PFI2"/>
<feature type="domain" description="DUF7707" evidence="3">
    <location>
        <begin position="20"/>
        <end position="110"/>
    </location>
</feature>
<feature type="signal peptide" evidence="2">
    <location>
        <begin position="1"/>
        <end position="18"/>
    </location>
</feature>
<feature type="region of interest" description="Disordered" evidence="1">
    <location>
        <begin position="187"/>
        <end position="215"/>
    </location>
</feature>
<feature type="region of interest" description="Disordered" evidence="1">
    <location>
        <begin position="334"/>
        <end position="372"/>
    </location>
</feature>